<sequence length="250" mass="28130">MPPTESFTDSPESIAISHLTTSPTSSPTSTATTLAQPIESAFHTKSPTSDIEQRLWSLWNAVLHHAVCKSADPDGQQRLRELVTKIQCLPDVRREEDGAECTVFSKKLWSELPVFSAAMREWWDKKSLLDSDKASDPESQKEWVELNAFAAILTASAPSTPATDFSLYGLWTLREALEDPVEADEVPTAAVRAASVWFEYAAQRLWELSKEGKTFEGKVAREGKGFAGREWRGYGEERWQAWTERPLRLR</sequence>
<dbReference type="EMBL" id="ML978713">
    <property type="protein sequence ID" value="KAF2090308.1"/>
    <property type="molecule type" value="Genomic_DNA"/>
</dbReference>
<dbReference type="OrthoDB" id="3350591at2759"/>
<reference evidence="2" key="1">
    <citation type="journal article" date="2020" name="Stud. Mycol.">
        <title>101 Dothideomycetes genomes: a test case for predicting lifestyles and emergence of pathogens.</title>
        <authorList>
            <person name="Haridas S."/>
            <person name="Albert R."/>
            <person name="Binder M."/>
            <person name="Bloem J."/>
            <person name="Labutti K."/>
            <person name="Salamov A."/>
            <person name="Andreopoulos B."/>
            <person name="Baker S."/>
            <person name="Barry K."/>
            <person name="Bills G."/>
            <person name="Bluhm B."/>
            <person name="Cannon C."/>
            <person name="Castanera R."/>
            <person name="Culley D."/>
            <person name="Daum C."/>
            <person name="Ezra D."/>
            <person name="Gonzalez J."/>
            <person name="Henrissat B."/>
            <person name="Kuo A."/>
            <person name="Liang C."/>
            <person name="Lipzen A."/>
            <person name="Lutzoni F."/>
            <person name="Magnuson J."/>
            <person name="Mondo S."/>
            <person name="Nolan M."/>
            <person name="Ohm R."/>
            <person name="Pangilinan J."/>
            <person name="Park H.-J."/>
            <person name="Ramirez L."/>
            <person name="Alfaro M."/>
            <person name="Sun H."/>
            <person name="Tritt A."/>
            <person name="Yoshinaga Y."/>
            <person name="Zwiers L.-H."/>
            <person name="Turgeon B."/>
            <person name="Goodwin S."/>
            <person name="Spatafora J."/>
            <person name="Crous P."/>
            <person name="Grigoriev I."/>
        </authorList>
    </citation>
    <scope>NUCLEOTIDE SEQUENCE</scope>
    <source>
        <strain evidence="2">CBS 121410</strain>
    </source>
</reference>
<proteinExistence type="predicted"/>
<feature type="compositionally biased region" description="Low complexity" evidence="1">
    <location>
        <begin position="19"/>
        <end position="35"/>
    </location>
</feature>
<dbReference type="InterPro" id="IPR022085">
    <property type="entry name" value="OpdG"/>
</dbReference>
<feature type="compositionally biased region" description="Polar residues" evidence="1">
    <location>
        <begin position="1"/>
        <end position="11"/>
    </location>
</feature>
<dbReference type="Pfam" id="PF12311">
    <property type="entry name" value="DUF3632"/>
    <property type="match status" value="1"/>
</dbReference>
<name>A0A9P4HZH9_9PEZI</name>
<organism evidence="2 3">
    <name type="scientific">Saccharata proteae CBS 121410</name>
    <dbReference type="NCBI Taxonomy" id="1314787"/>
    <lineage>
        <taxon>Eukaryota</taxon>
        <taxon>Fungi</taxon>
        <taxon>Dikarya</taxon>
        <taxon>Ascomycota</taxon>
        <taxon>Pezizomycotina</taxon>
        <taxon>Dothideomycetes</taxon>
        <taxon>Dothideomycetes incertae sedis</taxon>
        <taxon>Botryosphaeriales</taxon>
        <taxon>Saccharataceae</taxon>
        <taxon>Saccharata</taxon>
    </lineage>
</organism>
<feature type="region of interest" description="Disordered" evidence="1">
    <location>
        <begin position="1"/>
        <end position="46"/>
    </location>
</feature>
<dbReference type="PANTHER" id="PTHR38797">
    <property type="entry name" value="NUCLEAR PORE COMPLEX PROTEIN NUP85-RELATED"/>
    <property type="match status" value="1"/>
</dbReference>
<evidence type="ECO:0000313" key="2">
    <source>
        <dbReference type="EMBL" id="KAF2090308.1"/>
    </source>
</evidence>
<protein>
    <submittedName>
        <fullName evidence="2">Uncharacterized protein</fullName>
    </submittedName>
</protein>
<keyword evidence="3" id="KW-1185">Reference proteome</keyword>
<gene>
    <name evidence="2" type="ORF">K490DRAFT_54700</name>
</gene>
<dbReference type="InterPro" id="IPR053204">
    <property type="entry name" value="Oxopyrrolidines_Biosynth-assoc"/>
</dbReference>
<evidence type="ECO:0000256" key="1">
    <source>
        <dbReference type="SAM" id="MobiDB-lite"/>
    </source>
</evidence>
<accession>A0A9P4HZH9</accession>
<evidence type="ECO:0000313" key="3">
    <source>
        <dbReference type="Proteomes" id="UP000799776"/>
    </source>
</evidence>
<dbReference type="AlphaFoldDB" id="A0A9P4HZH9"/>
<comment type="caution">
    <text evidence="2">The sequence shown here is derived from an EMBL/GenBank/DDBJ whole genome shotgun (WGS) entry which is preliminary data.</text>
</comment>
<dbReference type="Proteomes" id="UP000799776">
    <property type="component" value="Unassembled WGS sequence"/>
</dbReference>